<keyword evidence="1" id="KW-0472">Membrane</keyword>
<feature type="transmembrane region" description="Helical" evidence="1">
    <location>
        <begin position="98"/>
        <end position="116"/>
    </location>
</feature>
<dbReference type="Pfam" id="PF04892">
    <property type="entry name" value="VanZ"/>
    <property type="match status" value="1"/>
</dbReference>
<feature type="transmembrane region" description="Helical" evidence="1">
    <location>
        <begin position="68"/>
        <end position="86"/>
    </location>
</feature>
<dbReference type="Proteomes" id="UP000261212">
    <property type="component" value="Unassembled WGS sequence"/>
</dbReference>
<dbReference type="AlphaFoldDB" id="A0A3E3E0J9"/>
<accession>A0A3E3E0J9</accession>
<dbReference type="PANTHER" id="PTHR36834:SF2">
    <property type="entry name" value="MEMBRANE PROTEIN"/>
    <property type="match status" value="1"/>
</dbReference>
<protein>
    <submittedName>
        <fullName evidence="3">VanZ family protein</fullName>
    </submittedName>
</protein>
<dbReference type="RefSeq" id="WP_117531206.1">
    <property type="nucleotide sequence ID" value="NZ_QUSM01000002.1"/>
</dbReference>
<dbReference type="InterPro" id="IPR053150">
    <property type="entry name" value="Teicoplanin_resist-assoc"/>
</dbReference>
<comment type="caution">
    <text evidence="3">The sequence shown here is derived from an EMBL/GenBank/DDBJ whole genome shotgun (WGS) entry which is preliminary data.</text>
</comment>
<feature type="domain" description="VanZ-like" evidence="2">
    <location>
        <begin position="20"/>
        <end position="139"/>
    </location>
</feature>
<feature type="transmembrane region" description="Helical" evidence="1">
    <location>
        <begin position="122"/>
        <end position="139"/>
    </location>
</feature>
<feature type="transmembrane region" description="Helical" evidence="1">
    <location>
        <begin position="12"/>
        <end position="31"/>
    </location>
</feature>
<evidence type="ECO:0000313" key="3">
    <source>
        <dbReference type="EMBL" id="RGD75077.1"/>
    </source>
</evidence>
<sequence>MKSERYVSVWKILLYLIIGFYIYFLLSNILFKYVTPVGLFEDGRYFSRSINLIPFNDLFEGVYNKLDIFGNMILFIPFGLFLKILLPHNSFFKNIVSFSLVSFCFEALQYILAIGASDITDIIYNVIGGILGIGIYNLLKLIFRKEEITNKIIIVLGFIMMILVGVLLILLKVYN</sequence>
<proteinExistence type="predicted"/>
<organism evidence="3 4">
    <name type="scientific">Anaerofustis stercorihominis</name>
    <dbReference type="NCBI Taxonomy" id="214853"/>
    <lineage>
        <taxon>Bacteria</taxon>
        <taxon>Bacillati</taxon>
        <taxon>Bacillota</taxon>
        <taxon>Clostridia</taxon>
        <taxon>Eubacteriales</taxon>
        <taxon>Eubacteriaceae</taxon>
        <taxon>Anaerofustis</taxon>
    </lineage>
</organism>
<dbReference type="InterPro" id="IPR006976">
    <property type="entry name" value="VanZ-like"/>
</dbReference>
<keyword evidence="1" id="KW-0812">Transmembrane</keyword>
<name>A0A3E3E0J9_9FIRM</name>
<dbReference type="EMBL" id="QUSM01000002">
    <property type="protein sequence ID" value="RGD75077.1"/>
    <property type="molecule type" value="Genomic_DNA"/>
</dbReference>
<evidence type="ECO:0000259" key="2">
    <source>
        <dbReference type="Pfam" id="PF04892"/>
    </source>
</evidence>
<feature type="transmembrane region" description="Helical" evidence="1">
    <location>
        <begin position="151"/>
        <end position="174"/>
    </location>
</feature>
<evidence type="ECO:0000256" key="1">
    <source>
        <dbReference type="SAM" id="Phobius"/>
    </source>
</evidence>
<keyword evidence="1" id="KW-1133">Transmembrane helix</keyword>
<gene>
    <name evidence="3" type="ORF">DW687_01780</name>
</gene>
<reference evidence="3 4" key="1">
    <citation type="submission" date="2018-08" db="EMBL/GenBank/DDBJ databases">
        <title>A genome reference for cultivated species of the human gut microbiota.</title>
        <authorList>
            <person name="Zou Y."/>
            <person name="Xue W."/>
            <person name="Luo G."/>
        </authorList>
    </citation>
    <scope>NUCLEOTIDE SEQUENCE [LARGE SCALE GENOMIC DNA]</scope>
    <source>
        <strain evidence="3 4">AM25-6</strain>
    </source>
</reference>
<evidence type="ECO:0000313" key="4">
    <source>
        <dbReference type="Proteomes" id="UP000261212"/>
    </source>
</evidence>
<dbReference type="PANTHER" id="PTHR36834">
    <property type="entry name" value="MEMBRANE PROTEIN-RELATED"/>
    <property type="match status" value="1"/>
</dbReference>